<dbReference type="EMBL" id="KZ369778">
    <property type="protein sequence ID" value="PIO09762.1"/>
    <property type="molecule type" value="Genomic_DNA"/>
</dbReference>
<gene>
    <name evidence="1" type="ORF">AB205_0118630</name>
</gene>
<evidence type="ECO:0000313" key="2">
    <source>
        <dbReference type="Proteomes" id="UP000228934"/>
    </source>
</evidence>
<dbReference type="AlphaFoldDB" id="A0A2G9Q2F6"/>
<sequence length="43" mass="5269">MKKWKSPKANKRSRRMETWWKLLQQVIMMLWIQVISPVKVPTS</sequence>
<organism evidence="1 2">
    <name type="scientific">Aquarana catesbeiana</name>
    <name type="common">American bullfrog</name>
    <name type="synonym">Rana catesbeiana</name>
    <dbReference type="NCBI Taxonomy" id="8400"/>
    <lineage>
        <taxon>Eukaryota</taxon>
        <taxon>Metazoa</taxon>
        <taxon>Chordata</taxon>
        <taxon>Craniata</taxon>
        <taxon>Vertebrata</taxon>
        <taxon>Euteleostomi</taxon>
        <taxon>Amphibia</taxon>
        <taxon>Batrachia</taxon>
        <taxon>Anura</taxon>
        <taxon>Neobatrachia</taxon>
        <taxon>Ranoidea</taxon>
        <taxon>Ranidae</taxon>
        <taxon>Aquarana</taxon>
    </lineage>
</organism>
<dbReference type="Proteomes" id="UP000228934">
    <property type="component" value="Unassembled WGS sequence"/>
</dbReference>
<evidence type="ECO:0000313" key="1">
    <source>
        <dbReference type="EMBL" id="PIO09762.1"/>
    </source>
</evidence>
<keyword evidence="2" id="KW-1185">Reference proteome</keyword>
<proteinExistence type="predicted"/>
<protein>
    <submittedName>
        <fullName evidence="1">Uncharacterized protein</fullName>
    </submittedName>
</protein>
<reference evidence="2" key="1">
    <citation type="journal article" date="2017" name="Nat. Commun.">
        <title>The North American bullfrog draft genome provides insight into hormonal regulation of long noncoding RNA.</title>
        <authorList>
            <person name="Hammond S.A."/>
            <person name="Warren R.L."/>
            <person name="Vandervalk B.P."/>
            <person name="Kucuk E."/>
            <person name="Khan H."/>
            <person name="Gibb E.A."/>
            <person name="Pandoh P."/>
            <person name="Kirk H."/>
            <person name="Zhao Y."/>
            <person name="Jones M."/>
            <person name="Mungall A.J."/>
            <person name="Coope R."/>
            <person name="Pleasance S."/>
            <person name="Moore R.A."/>
            <person name="Holt R.A."/>
            <person name="Round J.M."/>
            <person name="Ohora S."/>
            <person name="Walle B.V."/>
            <person name="Veldhoen N."/>
            <person name="Helbing C.C."/>
            <person name="Birol I."/>
        </authorList>
    </citation>
    <scope>NUCLEOTIDE SEQUENCE [LARGE SCALE GENOMIC DNA]</scope>
</reference>
<name>A0A2G9Q2F6_AQUCT</name>
<accession>A0A2G9Q2F6</accession>